<dbReference type="PROSITE" id="PS00138">
    <property type="entry name" value="SUBTILASE_SER"/>
    <property type="match status" value="1"/>
</dbReference>
<dbReference type="InterPro" id="IPR026444">
    <property type="entry name" value="Secre_tail"/>
</dbReference>
<dbReference type="EMBL" id="BAABEY010000032">
    <property type="protein sequence ID" value="GAA4444548.1"/>
    <property type="molecule type" value="Genomic_DNA"/>
</dbReference>
<evidence type="ECO:0000256" key="1">
    <source>
        <dbReference type="ARBA" id="ARBA00011073"/>
    </source>
</evidence>
<comment type="caution">
    <text evidence="8">The sequence shown here is derived from an EMBL/GenBank/DDBJ whole genome shotgun (WGS) entry which is preliminary data.</text>
</comment>
<sequence>MIIFTMVAGLLTRHIFRKVCVLLFVIAPFTGFCQTSSTYLVLFKDKKGTPFQIGKPEAFLTARAIERRERQHIPIRESDLPVNPDYLSKVAGTGAQVWFTSKWFNGAVVSATESQLQQIAALPFYAGIERKAALSPAGKTARLASGESGSAAPIDYGAAKQQLEMLGVQTLHQLGYTGAGLLIGVFDSGFRNADQQGYLKHLFDHSQIADTYDFISRNKDVYDDDTHGLQVLSVLASKQPGTLVGPAFDADYVLYRTENVSSETPYEEVTWLIAAERADSLGVDIINTSLGYNTFDDSAFDYSYAQMNGKTAVISRAARFAARTGMLLAVAAGNEGAGSWKYITAPADVDSVLSVGAVNASEQRYALSSFGPNSEGVIKPDVAALGSGVRVGSVSGSVVTSQGTSFATPLVAGLAALLWQQSPAQTAQELMERIRRMGNQAGHPDNELGYGIPYYSDKAVPAVPEQLTTTLKNNLVTLSWVHQADAQTTGYEISRSRGNEPFVTIATVSQPLYNADTLLETGSYRYRVRALAGEQKSGYVVSAALQFTIAGLEMEIFPATLHPNPATEKITLRLGETYKNERLRLEILGAAGTVRLRQELTLQAGGEAPVSIKSLQPGLYLLRISSGTGPGTVLKFIKQ</sequence>
<dbReference type="PANTHER" id="PTHR43806">
    <property type="entry name" value="PEPTIDASE S8"/>
    <property type="match status" value="1"/>
</dbReference>
<evidence type="ECO:0000256" key="5">
    <source>
        <dbReference type="PROSITE-ProRule" id="PRU01240"/>
    </source>
</evidence>
<dbReference type="Pfam" id="PF00082">
    <property type="entry name" value="Peptidase_S8"/>
    <property type="match status" value="1"/>
</dbReference>
<name>A0ABP8M4V2_9BACT</name>
<evidence type="ECO:0008006" key="10">
    <source>
        <dbReference type="Google" id="ProtNLM"/>
    </source>
</evidence>
<dbReference type="InterPro" id="IPR015500">
    <property type="entry name" value="Peptidase_S8_subtilisin-rel"/>
</dbReference>
<dbReference type="Proteomes" id="UP001501508">
    <property type="component" value="Unassembled WGS sequence"/>
</dbReference>
<dbReference type="InterPro" id="IPR050131">
    <property type="entry name" value="Peptidase_S8_subtilisin-like"/>
</dbReference>
<dbReference type="PRINTS" id="PR00723">
    <property type="entry name" value="SUBTILISIN"/>
</dbReference>
<accession>A0ABP8M4V2</accession>
<dbReference type="InterPro" id="IPR036116">
    <property type="entry name" value="FN3_sf"/>
</dbReference>
<dbReference type="InterPro" id="IPR023828">
    <property type="entry name" value="Peptidase_S8_Ser-AS"/>
</dbReference>
<dbReference type="InterPro" id="IPR036852">
    <property type="entry name" value="Peptidase_S8/S53_dom_sf"/>
</dbReference>
<gene>
    <name evidence="8" type="ORF">GCM10023091_34900</name>
</gene>
<evidence type="ECO:0000259" key="7">
    <source>
        <dbReference type="Pfam" id="PF18962"/>
    </source>
</evidence>
<dbReference type="SUPFAM" id="SSF49265">
    <property type="entry name" value="Fibronectin type III"/>
    <property type="match status" value="1"/>
</dbReference>
<evidence type="ECO:0000259" key="6">
    <source>
        <dbReference type="Pfam" id="PF00082"/>
    </source>
</evidence>
<evidence type="ECO:0000256" key="3">
    <source>
        <dbReference type="ARBA" id="ARBA00022801"/>
    </source>
</evidence>
<dbReference type="PANTHER" id="PTHR43806:SF67">
    <property type="entry name" value="EGF-LIKE DOMAIN-CONTAINING PROTEIN"/>
    <property type="match status" value="1"/>
</dbReference>
<protein>
    <recommendedName>
        <fullName evidence="10">Secreted protein (Por secretion system target)</fullName>
    </recommendedName>
</protein>
<dbReference type="SUPFAM" id="SSF52743">
    <property type="entry name" value="Subtilisin-like"/>
    <property type="match status" value="1"/>
</dbReference>
<comment type="similarity">
    <text evidence="1 5">Belongs to the peptidase S8 family.</text>
</comment>
<dbReference type="Gene3D" id="3.40.50.200">
    <property type="entry name" value="Peptidase S8/S53 domain"/>
    <property type="match status" value="1"/>
</dbReference>
<feature type="active site" description="Charge relay system" evidence="5">
    <location>
        <position position="227"/>
    </location>
</feature>
<organism evidence="8 9">
    <name type="scientific">Ravibacter arvi</name>
    <dbReference type="NCBI Taxonomy" id="2051041"/>
    <lineage>
        <taxon>Bacteria</taxon>
        <taxon>Pseudomonadati</taxon>
        <taxon>Bacteroidota</taxon>
        <taxon>Cytophagia</taxon>
        <taxon>Cytophagales</taxon>
        <taxon>Spirosomataceae</taxon>
        <taxon>Ravibacter</taxon>
    </lineage>
</organism>
<keyword evidence="2 5" id="KW-0645">Protease</keyword>
<dbReference type="Gene3D" id="2.60.40.10">
    <property type="entry name" value="Immunoglobulins"/>
    <property type="match status" value="1"/>
</dbReference>
<proteinExistence type="inferred from homology"/>
<keyword evidence="4 5" id="KW-0720">Serine protease</keyword>
<feature type="domain" description="Secretion system C-terminal sorting" evidence="7">
    <location>
        <begin position="562"/>
        <end position="629"/>
    </location>
</feature>
<evidence type="ECO:0000256" key="2">
    <source>
        <dbReference type="ARBA" id="ARBA00022670"/>
    </source>
</evidence>
<evidence type="ECO:0000313" key="9">
    <source>
        <dbReference type="Proteomes" id="UP001501508"/>
    </source>
</evidence>
<dbReference type="NCBIfam" id="TIGR04183">
    <property type="entry name" value="Por_Secre_tail"/>
    <property type="match status" value="1"/>
</dbReference>
<feature type="domain" description="Peptidase S8/S53" evidence="6">
    <location>
        <begin position="178"/>
        <end position="451"/>
    </location>
</feature>
<keyword evidence="3 5" id="KW-0378">Hydrolase</keyword>
<evidence type="ECO:0000313" key="8">
    <source>
        <dbReference type="EMBL" id="GAA4444548.1"/>
    </source>
</evidence>
<reference evidence="9" key="1">
    <citation type="journal article" date="2019" name="Int. J. Syst. Evol. Microbiol.">
        <title>The Global Catalogue of Microorganisms (GCM) 10K type strain sequencing project: providing services to taxonomists for standard genome sequencing and annotation.</title>
        <authorList>
            <consortium name="The Broad Institute Genomics Platform"/>
            <consortium name="The Broad Institute Genome Sequencing Center for Infectious Disease"/>
            <person name="Wu L."/>
            <person name="Ma J."/>
        </authorList>
    </citation>
    <scope>NUCLEOTIDE SEQUENCE [LARGE SCALE GENOMIC DNA]</scope>
    <source>
        <strain evidence="9">JCM 31920</strain>
    </source>
</reference>
<feature type="active site" description="Charge relay system" evidence="5">
    <location>
        <position position="405"/>
    </location>
</feature>
<dbReference type="InterPro" id="IPR000209">
    <property type="entry name" value="Peptidase_S8/S53_dom"/>
</dbReference>
<feature type="active site" description="Charge relay system" evidence="5">
    <location>
        <position position="187"/>
    </location>
</feature>
<dbReference type="PROSITE" id="PS51892">
    <property type="entry name" value="SUBTILASE"/>
    <property type="match status" value="1"/>
</dbReference>
<keyword evidence="9" id="KW-1185">Reference proteome</keyword>
<dbReference type="InterPro" id="IPR013783">
    <property type="entry name" value="Ig-like_fold"/>
</dbReference>
<evidence type="ECO:0000256" key="4">
    <source>
        <dbReference type="ARBA" id="ARBA00022825"/>
    </source>
</evidence>
<dbReference type="RefSeq" id="WP_345031562.1">
    <property type="nucleotide sequence ID" value="NZ_BAABEY010000032.1"/>
</dbReference>
<dbReference type="Pfam" id="PF18962">
    <property type="entry name" value="Por_Secre_tail"/>
    <property type="match status" value="1"/>
</dbReference>